<dbReference type="EMBL" id="JADGJH010000102">
    <property type="protein sequence ID" value="KAJ3138147.1"/>
    <property type="molecule type" value="Genomic_DNA"/>
</dbReference>
<accession>A0AAD5TAP1</accession>
<comment type="caution">
    <text evidence="1">The sequence shown here is derived from an EMBL/GenBank/DDBJ whole genome shotgun (WGS) entry which is preliminary data.</text>
</comment>
<evidence type="ECO:0000313" key="2">
    <source>
        <dbReference type="Proteomes" id="UP001211907"/>
    </source>
</evidence>
<name>A0AAD5TAP1_9FUNG</name>
<reference evidence="1" key="1">
    <citation type="submission" date="2020-05" db="EMBL/GenBank/DDBJ databases">
        <title>Phylogenomic resolution of chytrid fungi.</title>
        <authorList>
            <person name="Stajich J.E."/>
            <person name="Amses K."/>
            <person name="Simmons R."/>
            <person name="Seto K."/>
            <person name="Myers J."/>
            <person name="Bonds A."/>
            <person name="Quandt C.A."/>
            <person name="Barry K."/>
            <person name="Liu P."/>
            <person name="Grigoriev I."/>
            <person name="Longcore J.E."/>
            <person name="James T.Y."/>
        </authorList>
    </citation>
    <scope>NUCLEOTIDE SEQUENCE</scope>
    <source>
        <strain evidence="1">JEL0513</strain>
    </source>
</reference>
<protein>
    <submittedName>
        <fullName evidence="1">Uncharacterized protein</fullName>
    </submittedName>
</protein>
<organism evidence="1 2">
    <name type="scientific">Physocladia obscura</name>
    <dbReference type="NCBI Taxonomy" id="109957"/>
    <lineage>
        <taxon>Eukaryota</taxon>
        <taxon>Fungi</taxon>
        <taxon>Fungi incertae sedis</taxon>
        <taxon>Chytridiomycota</taxon>
        <taxon>Chytridiomycota incertae sedis</taxon>
        <taxon>Chytridiomycetes</taxon>
        <taxon>Chytridiales</taxon>
        <taxon>Chytriomycetaceae</taxon>
        <taxon>Physocladia</taxon>
    </lineage>
</organism>
<dbReference type="AlphaFoldDB" id="A0AAD5TAP1"/>
<keyword evidence="2" id="KW-1185">Reference proteome</keyword>
<proteinExistence type="predicted"/>
<gene>
    <name evidence="1" type="ORF">HK100_000138</name>
</gene>
<dbReference type="Proteomes" id="UP001211907">
    <property type="component" value="Unassembled WGS sequence"/>
</dbReference>
<evidence type="ECO:0000313" key="1">
    <source>
        <dbReference type="EMBL" id="KAJ3138147.1"/>
    </source>
</evidence>
<sequence length="218" mass="24433">MFSRKATEAKETIDSSADIFTLVRDKNYKLFALPPPDSTFSIYFIRNETISKRRIANTEVLKIHNHNSINYILALPLSPKTTFPLPPFPIPADPNDAKSMLDSFGMSLVLRSTEKRMGTTPIADYSPDIGRGEPAPTLGRFGQKVPFTMNIGVRARSCLVTKSYEYGWTFSVFVDSDEHGIPVLKLREHGHGPHSHDGAIYLYRDIVSNLKLSAEDDD</sequence>